<reference evidence="2 3" key="1">
    <citation type="journal article" date="2018" name="Microbiome">
        <title>Fine metagenomic profile of the Mediterranean stratified and mixed water columns revealed by assembly and recruitment.</title>
        <authorList>
            <person name="Haro-Moreno J.M."/>
            <person name="Lopez-Perez M."/>
            <person name="De La Torre J.R."/>
            <person name="Picazo A."/>
            <person name="Camacho A."/>
            <person name="Rodriguez-Valera F."/>
        </authorList>
    </citation>
    <scope>NUCLEOTIDE SEQUENCE [LARGE SCALE GENOMIC DNA]</scope>
    <source>
        <strain evidence="2">MED-G57</strain>
    </source>
</reference>
<comment type="caution">
    <text evidence="2">The sequence shown here is derived from an EMBL/GenBank/DDBJ whole genome shotgun (WGS) entry which is preliminary data.</text>
</comment>
<dbReference type="SUPFAM" id="SSF75304">
    <property type="entry name" value="Amidase signature (AS) enzymes"/>
    <property type="match status" value="1"/>
</dbReference>
<dbReference type="PANTHER" id="PTHR11895:SF176">
    <property type="entry name" value="AMIDASE AMID-RELATED"/>
    <property type="match status" value="1"/>
</dbReference>
<dbReference type="GO" id="GO:0003824">
    <property type="term" value="F:catalytic activity"/>
    <property type="evidence" value="ECO:0007669"/>
    <property type="project" value="InterPro"/>
</dbReference>
<evidence type="ECO:0000313" key="3">
    <source>
        <dbReference type="Proteomes" id="UP000253570"/>
    </source>
</evidence>
<protein>
    <submittedName>
        <fullName evidence="2">Amidase</fullName>
    </submittedName>
</protein>
<dbReference type="PANTHER" id="PTHR11895">
    <property type="entry name" value="TRANSAMIDASE"/>
    <property type="match status" value="1"/>
</dbReference>
<evidence type="ECO:0000259" key="1">
    <source>
        <dbReference type="Pfam" id="PF01425"/>
    </source>
</evidence>
<feature type="domain" description="Amidase" evidence="1">
    <location>
        <begin position="29"/>
        <end position="443"/>
    </location>
</feature>
<dbReference type="Gene3D" id="3.90.1300.10">
    <property type="entry name" value="Amidase signature (AS) domain"/>
    <property type="match status" value="1"/>
</dbReference>
<dbReference type="InterPro" id="IPR036928">
    <property type="entry name" value="AS_sf"/>
</dbReference>
<name>A0A368DLL0_9PROT</name>
<dbReference type="InterPro" id="IPR023631">
    <property type="entry name" value="Amidase_dom"/>
</dbReference>
<dbReference type="AlphaFoldDB" id="A0A368DLL0"/>
<dbReference type="InterPro" id="IPR000120">
    <property type="entry name" value="Amidase"/>
</dbReference>
<dbReference type="EMBL" id="QOQD01000013">
    <property type="protein sequence ID" value="RCL72524.1"/>
    <property type="molecule type" value="Genomic_DNA"/>
</dbReference>
<proteinExistence type="predicted"/>
<organism evidence="2 3">
    <name type="scientific">PS1 clade bacterium</name>
    <dbReference type="NCBI Taxonomy" id="2175152"/>
    <lineage>
        <taxon>Bacteria</taxon>
        <taxon>Pseudomonadati</taxon>
        <taxon>Pseudomonadota</taxon>
        <taxon>Alphaproteobacteria</taxon>
        <taxon>PS1 clade</taxon>
    </lineage>
</organism>
<dbReference type="Proteomes" id="UP000253570">
    <property type="component" value="Unassembled WGS sequence"/>
</dbReference>
<evidence type="ECO:0000313" key="2">
    <source>
        <dbReference type="EMBL" id="RCL72524.1"/>
    </source>
</evidence>
<accession>A0A368DLL0</accession>
<sequence length="461" mass="50837">MKKNILARNPISHINKSLYEGEISVVNIAEEVISNYESSNSSQNAFVEFNDERIIQSALKIDADLKDNKFSALSGIPISVKDLYGVDSYKTRAGTPKELPKKWEAQGPIINILEQNNALFTGKTHTVEFAFGGVGINPHWGTPINPWDKKNHRAPGGSSAGAGVSLCSNTASVALGTDTAGSVRIPASVTGNVGLKTTKNRWSTDGIVPLSKSFDTPGILTNTVEDAIYTFEELDKTKFYHTKTKDDVINKDIKFTVATYDWFFEKCEDGIDTEILQIIKKIESKNKVINIKSIDEIDESYHLFTKGGLAAAEFASFINGEMIQMKDSLDPNVSFRIKDLHSFSAIEYLQRKDRLENISLSIQEKFDEFDIILTPTVPISPPEVRELIDPKKYSEANGLMLRNTSPINLLGLSAITIPVALDNNNMPIGLQLIAPAYSEVKLLSVASAIESLIGNKYENLL</sequence>
<gene>
    <name evidence="2" type="ORF">DBW71_05205</name>
</gene>
<dbReference type="Pfam" id="PF01425">
    <property type="entry name" value="Amidase"/>
    <property type="match status" value="1"/>
</dbReference>